<feature type="region of interest" description="Disordered" evidence="1">
    <location>
        <begin position="186"/>
        <end position="224"/>
    </location>
</feature>
<evidence type="ECO:0000313" key="2">
    <source>
        <dbReference type="EMBL" id="KKL14699.1"/>
    </source>
</evidence>
<feature type="region of interest" description="Disordered" evidence="1">
    <location>
        <begin position="1"/>
        <end position="26"/>
    </location>
</feature>
<reference evidence="2" key="1">
    <citation type="journal article" date="2015" name="Nature">
        <title>Complex archaea that bridge the gap between prokaryotes and eukaryotes.</title>
        <authorList>
            <person name="Spang A."/>
            <person name="Saw J.H."/>
            <person name="Jorgensen S.L."/>
            <person name="Zaremba-Niedzwiedzka K."/>
            <person name="Martijn J."/>
            <person name="Lind A.E."/>
            <person name="van Eijk R."/>
            <person name="Schleper C."/>
            <person name="Guy L."/>
            <person name="Ettema T.J."/>
        </authorList>
    </citation>
    <scope>NUCLEOTIDE SEQUENCE</scope>
</reference>
<gene>
    <name evidence="2" type="ORF">LCGC14_2513050</name>
</gene>
<name>A0A0F9AYL2_9ZZZZ</name>
<sequence>MVEPRETDDIQTEGEASTGEASEEEIEYIRIDPNNISKDISGLLRDNSQFTNVFLSHVGQKARSQHQPEIDRLTEENATLRVVYNRQRFEGMEQEEINKQFANDPQFAREYTEAVHSTPQASIGMTQLRSSISGLMEYALSKGMPIERTEEFLQKANAGDYDKDTQGQSHSDWTGAFGLLQQDMLNELLDSKPSAEPKEEPISKKPADAANPDMAGESRRGNET</sequence>
<protein>
    <submittedName>
        <fullName evidence="2">Uncharacterized protein</fullName>
    </submittedName>
</protein>
<dbReference type="AlphaFoldDB" id="A0A0F9AYL2"/>
<feature type="compositionally biased region" description="Basic and acidic residues" evidence="1">
    <location>
        <begin position="189"/>
        <end position="207"/>
    </location>
</feature>
<accession>A0A0F9AYL2</accession>
<evidence type="ECO:0000256" key="1">
    <source>
        <dbReference type="SAM" id="MobiDB-lite"/>
    </source>
</evidence>
<dbReference type="EMBL" id="LAZR01040354">
    <property type="protein sequence ID" value="KKL14699.1"/>
    <property type="molecule type" value="Genomic_DNA"/>
</dbReference>
<feature type="non-terminal residue" evidence="2">
    <location>
        <position position="224"/>
    </location>
</feature>
<comment type="caution">
    <text evidence="2">The sequence shown here is derived from an EMBL/GenBank/DDBJ whole genome shotgun (WGS) entry which is preliminary data.</text>
</comment>
<proteinExistence type="predicted"/>
<organism evidence="2">
    <name type="scientific">marine sediment metagenome</name>
    <dbReference type="NCBI Taxonomy" id="412755"/>
    <lineage>
        <taxon>unclassified sequences</taxon>
        <taxon>metagenomes</taxon>
        <taxon>ecological metagenomes</taxon>
    </lineage>
</organism>